<feature type="disulfide bond" evidence="9">
    <location>
        <begin position="143"/>
        <end position="161"/>
    </location>
</feature>
<evidence type="ECO:0000256" key="6">
    <source>
        <dbReference type="ARBA" id="ARBA00023157"/>
    </source>
</evidence>
<evidence type="ECO:0000256" key="4">
    <source>
        <dbReference type="ARBA" id="ARBA00022737"/>
    </source>
</evidence>
<dbReference type="PANTHER" id="PTHR46330:SF6">
    <property type="entry name" value="HEMATOPOIETIC DEATH RECEPTOR-RELATED"/>
    <property type="match status" value="1"/>
</dbReference>
<dbReference type="PROSITE" id="PS50017">
    <property type="entry name" value="DEATH_DOMAIN"/>
    <property type="match status" value="1"/>
</dbReference>
<evidence type="ECO:0000313" key="16">
    <source>
        <dbReference type="Proteomes" id="UP000829720"/>
    </source>
</evidence>
<feature type="signal peptide" evidence="12">
    <location>
        <begin position="1"/>
        <end position="23"/>
    </location>
</feature>
<feature type="domain" description="TNFR-Cys" evidence="14">
    <location>
        <begin position="80"/>
        <end position="120"/>
    </location>
</feature>
<keyword evidence="5 11" id="KW-0472">Membrane</keyword>
<dbReference type="GO" id="GO:0004888">
    <property type="term" value="F:transmembrane signaling receptor activity"/>
    <property type="evidence" value="ECO:0007669"/>
    <property type="project" value="UniProtKB-ARBA"/>
</dbReference>
<keyword evidence="11" id="KW-1133">Transmembrane helix</keyword>
<dbReference type="Pfam" id="PF00020">
    <property type="entry name" value="TNFR_c6"/>
    <property type="match status" value="2"/>
</dbReference>
<comment type="subcellular location">
    <subcellularLocation>
        <location evidence="1">Membrane</location>
    </subcellularLocation>
</comment>
<evidence type="ECO:0000256" key="3">
    <source>
        <dbReference type="ARBA" id="ARBA00022729"/>
    </source>
</evidence>
<feature type="repeat" description="TNFR-Cys" evidence="9">
    <location>
        <begin position="121"/>
        <end position="161"/>
    </location>
</feature>
<dbReference type="GO" id="GO:0005886">
    <property type="term" value="C:plasma membrane"/>
    <property type="evidence" value="ECO:0007669"/>
    <property type="project" value="TreeGrafter"/>
</dbReference>
<feature type="disulfide bond" evidence="9">
    <location>
        <begin position="122"/>
        <end position="137"/>
    </location>
</feature>
<keyword evidence="6 9" id="KW-1015">Disulfide bond</keyword>
<evidence type="ECO:0000256" key="10">
    <source>
        <dbReference type="SAM" id="MobiDB-lite"/>
    </source>
</evidence>
<keyword evidence="3 12" id="KW-0732">Signal</keyword>
<feature type="disulfide bond" evidence="9">
    <location>
        <begin position="140"/>
        <end position="153"/>
    </location>
</feature>
<feature type="region of interest" description="Disordered" evidence="10">
    <location>
        <begin position="210"/>
        <end position="248"/>
    </location>
</feature>
<dbReference type="AlphaFoldDB" id="A0A8T3DV10"/>
<feature type="transmembrane region" description="Helical" evidence="11">
    <location>
        <begin position="179"/>
        <end position="202"/>
    </location>
</feature>
<organism evidence="15 16">
    <name type="scientific">Albula goreensis</name>
    <dbReference type="NCBI Taxonomy" id="1534307"/>
    <lineage>
        <taxon>Eukaryota</taxon>
        <taxon>Metazoa</taxon>
        <taxon>Chordata</taxon>
        <taxon>Craniata</taxon>
        <taxon>Vertebrata</taxon>
        <taxon>Euteleostomi</taxon>
        <taxon>Actinopterygii</taxon>
        <taxon>Neopterygii</taxon>
        <taxon>Teleostei</taxon>
        <taxon>Albuliformes</taxon>
        <taxon>Albulidae</taxon>
        <taxon>Albula</taxon>
    </lineage>
</organism>
<evidence type="ECO:0008006" key="17">
    <source>
        <dbReference type="Google" id="ProtNLM"/>
    </source>
</evidence>
<dbReference type="SUPFAM" id="SSF47986">
    <property type="entry name" value="DEATH domain"/>
    <property type="match status" value="1"/>
</dbReference>
<keyword evidence="16" id="KW-1185">Reference proteome</keyword>
<feature type="disulfide bond" evidence="9">
    <location>
        <begin position="81"/>
        <end position="96"/>
    </location>
</feature>
<feature type="domain" description="Death" evidence="13">
    <location>
        <begin position="347"/>
        <end position="411"/>
    </location>
</feature>
<dbReference type="CDD" id="cd10580">
    <property type="entry name" value="TNFRSF10"/>
    <property type="match status" value="1"/>
</dbReference>
<name>A0A8T3DV10_9TELE</name>
<evidence type="ECO:0000256" key="2">
    <source>
        <dbReference type="ARBA" id="ARBA00022703"/>
    </source>
</evidence>
<keyword evidence="8" id="KW-0325">Glycoprotein</keyword>
<feature type="compositionally biased region" description="Polar residues" evidence="10">
    <location>
        <begin position="275"/>
        <end position="309"/>
    </location>
</feature>
<evidence type="ECO:0000256" key="12">
    <source>
        <dbReference type="SAM" id="SignalP"/>
    </source>
</evidence>
<evidence type="ECO:0000256" key="9">
    <source>
        <dbReference type="PROSITE-ProRule" id="PRU00206"/>
    </source>
</evidence>
<dbReference type="GO" id="GO:0036462">
    <property type="term" value="P:TRAIL-activated apoptotic signaling pathway"/>
    <property type="evidence" value="ECO:0007669"/>
    <property type="project" value="TreeGrafter"/>
</dbReference>
<dbReference type="SMART" id="SM00208">
    <property type="entry name" value="TNFR"/>
    <property type="match status" value="3"/>
</dbReference>
<dbReference type="InterPro" id="IPR052491">
    <property type="entry name" value="TNFRSF10"/>
</dbReference>
<feature type="disulfide bond" evidence="9">
    <location>
        <begin position="102"/>
        <end position="120"/>
    </location>
</feature>
<evidence type="ECO:0000256" key="8">
    <source>
        <dbReference type="ARBA" id="ARBA00023180"/>
    </source>
</evidence>
<dbReference type="Proteomes" id="UP000829720">
    <property type="component" value="Unassembled WGS sequence"/>
</dbReference>
<dbReference type="GO" id="GO:0043065">
    <property type="term" value="P:positive regulation of apoptotic process"/>
    <property type="evidence" value="ECO:0007669"/>
    <property type="project" value="TreeGrafter"/>
</dbReference>
<dbReference type="PROSITE" id="PS00652">
    <property type="entry name" value="TNFR_NGFR_1"/>
    <property type="match status" value="1"/>
</dbReference>
<dbReference type="EMBL" id="JAERUA010000004">
    <property type="protein sequence ID" value="KAI1900771.1"/>
    <property type="molecule type" value="Genomic_DNA"/>
</dbReference>
<dbReference type="SUPFAM" id="SSF57586">
    <property type="entry name" value="TNF receptor-like"/>
    <property type="match status" value="2"/>
</dbReference>
<keyword evidence="4" id="KW-0677">Repeat</keyword>
<evidence type="ECO:0000259" key="14">
    <source>
        <dbReference type="PROSITE" id="PS50050"/>
    </source>
</evidence>
<evidence type="ECO:0000256" key="7">
    <source>
        <dbReference type="ARBA" id="ARBA00023170"/>
    </source>
</evidence>
<dbReference type="InterPro" id="IPR011029">
    <property type="entry name" value="DEATH-like_dom_sf"/>
</dbReference>
<dbReference type="OrthoDB" id="8848202at2759"/>
<evidence type="ECO:0000256" key="11">
    <source>
        <dbReference type="SAM" id="Phobius"/>
    </source>
</evidence>
<reference evidence="15" key="1">
    <citation type="submission" date="2021-01" db="EMBL/GenBank/DDBJ databases">
        <authorList>
            <person name="Zahm M."/>
            <person name="Roques C."/>
            <person name="Cabau C."/>
            <person name="Klopp C."/>
            <person name="Donnadieu C."/>
            <person name="Jouanno E."/>
            <person name="Lampietro C."/>
            <person name="Louis A."/>
            <person name="Herpin A."/>
            <person name="Echchiki A."/>
            <person name="Berthelot C."/>
            <person name="Parey E."/>
            <person name="Roest-Crollius H."/>
            <person name="Braasch I."/>
            <person name="Postlethwait J."/>
            <person name="Bobe J."/>
            <person name="Montfort J."/>
            <person name="Bouchez O."/>
            <person name="Begum T."/>
            <person name="Mejri S."/>
            <person name="Adams A."/>
            <person name="Chen W.-J."/>
            <person name="Guiguen Y."/>
        </authorList>
    </citation>
    <scope>NUCLEOTIDE SEQUENCE</scope>
    <source>
        <tissue evidence="15">Blood</tissue>
    </source>
</reference>
<evidence type="ECO:0000256" key="5">
    <source>
        <dbReference type="ARBA" id="ARBA00023136"/>
    </source>
</evidence>
<dbReference type="FunFam" id="2.10.50.10:FF:000004">
    <property type="entry name" value="Tumor necrosis factor receptor superfamily member 6"/>
    <property type="match status" value="1"/>
</dbReference>
<proteinExistence type="predicted"/>
<feature type="domain" description="TNFR-Cys" evidence="14">
    <location>
        <begin position="121"/>
        <end position="161"/>
    </location>
</feature>
<dbReference type="GO" id="GO:0009986">
    <property type="term" value="C:cell surface"/>
    <property type="evidence" value="ECO:0007669"/>
    <property type="project" value="TreeGrafter"/>
</dbReference>
<keyword evidence="7" id="KW-0675">Receptor</keyword>
<feature type="region of interest" description="Disordered" evidence="10">
    <location>
        <begin position="263"/>
        <end position="313"/>
    </location>
</feature>
<accession>A0A8T3DV10</accession>
<feature type="chain" id="PRO_5035894390" description="Tumor necrosis factor receptor superfamily member 10B-like" evidence="12">
    <location>
        <begin position="24"/>
        <end position="424"/>
    </location>
</feature>
<evidence type="ECO:0000313" key="15">
    <source>
        <dbReference type="EMBL" id="KAI1900771.1"/>
    </source>
</evidence>
<dbReference type="Pfam" id="PF00531">
    <property type="entry name" value="Death"/>
    <property type="match status" value="1"/>
</dbReference>
<dbReference type="PANTHER" id="PTHR46330">
    <property type="entry name" value="TUMOR NECROSIS FACTOR RECEPTOR SUPERFAMILY MEMBER 10B"/>
    <property type="match status" value="1"/>
</dbReference>
<feature type="compositionally biased region" description="Basic and acidic residues" evidence="10">
    <location>
        <begin position="210"/>
        <end position="234"/>
    </location>
</feature>
<evidence type="ECO:0000259" key="13">
    <source>
        <dbReference type="PROSITE" id="PS50017"/>
    </source>
</evidence>
<dbReference type="InterPro" id="IPR001368">
    <property type="entry name" value="TNFR/NGFR_Cys_rich_reg"/>
</dbReference>
<protein>
    <recommendedName>
        <fullName evidence="17">Tumor necrosis factor receptor superfamily member 10B-like</fullName>
    </recommendedName>
</protein>
<dbReference type="PROSITE" id="PS50050">
    <property type="entry name" value="TNFR_NGFR_2"/>
    <property type="match status" value="2"/>
</dbReference>
<keyword evidence="2" id="KW-0053">Apoptosis</keyword>
<dbReference type="Gene3D" id="2.10.50.10">
    <property type="entry name" value="Tumor Necrosis Factor Receptor, subunit A, domain 2"/>
    <property type="match status" value="2"/>
</dbReference>
<evidence type="ECO:0000256" key="1">
    <source>
        <dbReference type="ARBA" id="ARBA00004370"/>
    </source>
</evidence>
<comment type="caution">
    <text evidence="15">The sequence shown here is derived from an EMBL/GenBank/DDBJ whole genome shotgun (WGS) entry which is preliminary data.</text>
</comment>
<feature type="repeat" description="TNFR-Cys" evidence="9">
    <location>
        <begin position="80"/>
        <end position="120"/>
    </location>
</feature>
<gene>
    <name evidence="15" type="ORF">AGOR_G00053310</name>
</gene>
<dbReference type="Gene3D" id="1.10.533.10">
    <property type="entry name" value="Death Domain, Fas"/>
    <property type="match status" value="1"/>
</dbReference>
<dbReference type="InterPro" id="IPR000488">
    <property type="entry name" value="Death_dom"/>
</dbReference>
<feature type="disulfide bond" evidence="9">
    <location>
        <begin position="99"/>
        <end position="112"/>
    </location>
</feature>
<keyword evidence="11" id="KW-0812">Transmembrane</keyword>
<sequence length="424" mass="47211">MHSKMNVTVSVLLFILAFSLVAAVKSSTGIDRDRPRLTREITCTENLEYLNNNFCCKNCPAGTFVKTACEKAGERGRCETCDYGWYTEHENGLTQCLKCTQCRKDQEVTEVCTTTKDTVCQCKQGTFCVPDQACEVCKNCAKCKADEETVKNCNTTSNTVCRKKQLAPSSISGGKLPGATIAVIVICCFVLIGILLIGLFIWKKQRPNKERAIHSDPSEELKLNMDEDGGRTVEEQQNSRNAVLDGPQPSLEGFLLVGAKPSPVEDEDRGLGDSLPNTTNSSQTSLTVQPATGPLSNSSPHPSPETQRQPVARGDVCRRLIPVNGLDSWKNAFDIIEKYLNIRYCSRFFRHIGLEDNTINDPHISNSEDRVYRLLNSWMEKKGLAADLNDLIEALLKLDQKWSAENIIQDVTRDGYFKYEDESS</sequence>
<dbReference type="InterPro" id="IPR034024">
    <property type="entry name" value="TNFRSF10_N"/>
</dbReference>